<evidence type="ECO:0000313" key="5">
    <source>
        <dbReference type="EMBL" id="KAK9769596.1"/>
    </source>
</evidence>
<dbReference type="Proteomes" id="UP001465668">
    <property type="component" value="Unassembled WGS sequence"/>
</dbReference>
<comment type="caution">
    <text evidence="5">The sequence shown here is derived from an EMBL/GenBank/DDBJ whole genome shotgun (WGS) entry which is preliminary data.</text>
</comment>
<evidence type="ECO:0000256" key="4">
    <source>
        <dbReference type="RuleBase" id="RU000363"/>
    </source>
</evidence>
<name>A0ABR2X779_9PEZI</name>
<dbReference type="Gene3D" id="3.40.50.720">
    <property type="entry name" value="NAD(P)-binding Rossmann-like Domain"/>
    <property type="match status" value="1"/>
</dbReference>
<organism evidence="5 6">
    <name type="scientific">Seiridium cardinale</name>
    <dbReference type="NCBI Taxonomy" id="138064"/>
    <lineage>
        <taxon>Eukaryota</taxon>
        <taxon>Fungi</taxon>
        <taxon>Dikarya</taxon>
        <taxon>Ascomycota</taxon>
        <taxon>Pezizomycotina</taxon>
        <taxon>Sordariomycetes</taxon>
        <taxon>Xylariomycetidae</taxon>
        <taxon>Amphisphaeriales</taxon>
        <taxon>Sporocadaceae</taxon>
        <taxon>Seiridium</taxon>
    </lineage>
</organism>
<keyword evidence="6" id="KW-1185">Reference proteome</keyword>
<keyword evidence="3" id="KW-0560">Oxidoreductase</keyword>
<evidence type="ECO:0008006" key="7">
    <source>
        <dbReference type="Google" id="ProtNLM"/>
    </source>
</evidence>
<dbReference type="PRINTS" id="PR00081">
    <property type="entry name" value="GDHRDH"/>
</dbReference>
<reference evidence="5 6" key="1">
    <citation type="submission" date="2024-02" db="EMBL/GenBank/DDBJ databases">
        <title>First draft genome assembly of two strains of Seiridium cardinale.</title>
        <authorList>
            <person name="Emiliani G."/>
            <person name="Scali E."/>
        </authorList>
    </citation>
    <scope>NUCLEOTIDE SEQUENCE [LARGE SCALE GENOMIC DNA]</scope>
    <source>
        <strain evidence="5 6">BM-138-000479</strain>
    </source>
</reference>
<accession>A0ABR2X779</accession>
<dbReference type="InterPro" id="IPR036291">
    <property type="entry name" value="NAD(P)-bd_dom_sf"/>
</dbReference>
<dbReference type="InterPro" id="IPR020904">
    <property type="entry name" value="Sc_DH/Rdtase_CS"/>
</dbReference>
<comment type="similarity">
    <text evidence="1 4">Belongs to the short-chain dehydrogenases/reductases (SDR) family.</text>
</comment>
<dbReference type="PRINTS" id="PR00080">
    <property type="entry name" value="SDRFAMILY"/>
</dbReference>
<keyword evidence="2" id="KW-0521">NADP</keyword>
<dbReference type="EMBL" id="JARVKM010000117">
    <property type="protein sequence ID" value="KAK9769596.1"/>
    <property type="molecule type" value="Genomic_DNA"/>
</dbReference>
<dbReference type="PANTHER" id="PTHR44169">
    <property type="entry name" value="NADPH-DEPENDENT 1-ACYLDIHYDROXYACETONE PHOSPHATE REDUCTASE"/>
    <property type="match status" value="1"/>
</dbReference>
<gene>
    <name evidence="5" type="ORF">SCAR479_13715</name>
</gene>
<dbReference type="InterPro" id="IPR002347">
    <property type="entry name" value="SDR_fam"/>
</dbReference>
<proteinExistence type="inferred from homology"/>
<evidence type="ECO:0000313" key="6">
    <source>
        <dbReference type="Proteomes" id="UP001465668"/>
    </source>
</evidence>
<evidence type="ECO:0000256" key="1">
    <source>
        <dbReference type="ARBA" id="ARBA00006484"/>
    </source>
</evidence>
<dbReference type="SUPFAM" id="SSF51735">
    <property type="entry name" value="NAD(P)-binding Rossmann-fold domains"/>
    <property type="match status" value="1"/>
</dbReference>
<evidence type="ECO:0000256" key="3">
    <source>
        <dbReference type="ARBA" id="ARBA00023002"/>
    </source>
</evidence>
<dbReference type="PANTHER" id="PTHR44169:SF3">
    <property type="entry name" value="SHORT-CHAIN DEHYDROGENASE SRDE"/>
    <property type="match status" value="1"/>
</dbReference>
<evidence type="ECO:0000256" key="2">
    <source>
        <dbReference type="ARBA" id="ARBA00022857"/>
    </source>
</evidence>
<sequence length="271" mass="29324">MPQKTVLITGCSEGGIGDALAAEFQLHGCRVFATARSASKMSKLAEKGIEIFELDVNSDESIATAVTTVQKATGGSLDFLINNAGVNHVLPFTDMTVADVRTVLNTNIVAVFTITHAFLPLLIQGKGLVATIGSINEVFCPPFQSPYNASKAAVHAMGTTLRKELAPFGVRFVTLVTGAVRTKLFDNKPTVFPEDSRYKAIGKPIEEREFLKNAQWIDADVYAKQVVSDLLKPSPRDVIWRGGLATVAWVLTWLGWEGMLVSLNAKRSTAK</sequence>
<protein>
    <recommendedName>
        <fullName evidence="7">Short-chain dehydrogenase/reductase</fullName>
    </recommendedName>
</protein>
<dbReference type="PROSITE" id="PS00061">
    <property type="entry name" value="ADH_SHORT"/>
    <property type="match status" value="1"/>
</dbReference>
<dbReference type="Pfam" id="PF00106">
    <property type="entry name" value="adh_short"/>
    <property type="match status" value="1"/>
</dbReference>